<protein>
    <submittedName>
        <fullName evidence="1">Uncharacterized protein</fullName>
    </submittedName>
</protein>
<evidence type="ECO:0000313" key="1">
    <source>
        <dbReference type="EMBL" id="KAJ8617053.1"/>
    </source>
</evidence>
<reference evidence="1 2" key="1">
    <citation type="journal article" date="2022" name="Hortic Res">
        <title>A haplotype resolved chromosomal level avocado genome allows analysis of novel avocado genes.</title>
        <authorList>
            <person name="Nath O."/>
            <person name="Fletcher S.J."/>
            <person name="Hayward A."/>
            <person name="Shaw L.M."/>
            <person name="Masouleh A.K."/>
            <person name="Furtado A."/>
            <person name="Henry R.J."/>
            <person name="Mitter N."/>
        </authorList>
    </citation>
    <scope>NUCLEOTIDE SEQUENCE [LARGE SCALE GENOMIC DNA]</scope>
    <source>
        <strain evidence="2">cv. Hass</strain>
    </source>
</reference>
<dbReference type="EMBL" id="CM056812">
    <property type="protein sequence ID" value="KAJ8617053.1"/>
    <property type="molecule type" value="Genomic_DNA"/>
</dbReference>
<sequence length="597" mass="66246">MRQVGIQPDVFTFPTVNRAISCLQDGGKIHSLAIQMGFASNVYFCNTLIGMYGRCGCVDSASRVFDEMPLRDVVSWTSMISCYVREEMFTDCFGLIYEMRRAEIEPNSVTIVTMMQACGMAGNAVGGTQFHAYSIKRGFGNYELVVNNSILSMYVKTGCFEDAEVLFNNANEKDAVSWNIMISGYSGKGNLLKVADSFNEMRLEVMPSLETLTLVISSFAKAGELRHGQGMHAYSVKSGLNDVLLQTSIVDFYAKCGEMEKSFRLFDDLPDKNSDSWSVLMSGFIQNGYFREAIELFSKMQIANVKPSTCTLRSIILAYSHLGALKLGKGAHAYMIRKGLYGHKDNASMETTILNMYAKCGSISSARTCFKHMAVKDVIAWSSMIEGYGIHGLGLKALELFEHMQTEGVAPNSVTFLSMLSACSHSGLVNEGYIIFSRMSQEFGIIPTLDHYTCLVDLLGRSGKLQEALTMIETMTAKPDSRIWGALLAACRTYSDNALGIYVAQSLFDMEPENAGYHVVLSNVHVSGGRWNEAEYLRNLMTEKDLNKKPGWSCIETKEGFHGFVAGDRSHPQAGEIYWTLVCLKRSIEEVGYVSHY</sequence>
<comment type="caution">
    <text evidence="1">The sequence shown here is derived from an EMBL/GenBank/DDBJ whole genome shotgun (WGS) entry which is preliminary data.</text>
</comment>
<evidence type="ECO:0000313" key="2">
    <source>
        <dbReference type="Proteomes" id="UP001234297"/>
    </source>
</evidence>
<name>A0ACC2K821_PERAE</name>
<proteinExistence type="predicted"/>
<organism evidence="1 2">
    <name type="scientific">Persea americana</name>
    <name type="common">Avocado</name>
    <dbReference type="NCBI Taxonomy" id="3435"/>
    <lineage>
        <taxon>Eukaryota</taxon>
        <taxon>Viridiplantae</taxon>
        <taxon>Streptophyta</taxon>
        <taxon>Embryophyta</taxon>
        <taxon>Tracheophyta</taxon>
        <taxon>Spermatophyta</taxon>
        <taxon>Magnoliopsida</taxon>
        <taxon>Magnoliidae</taxon>
        <taxon>Laurales</taxon>
        <taxon>Lauraceae</taxon>
        <taxon>Persea</taxon>
    </lineage>
</organism>
<accession>A0ACC2K821</accession>
<keyword evidence="2" id="KW-1185">Reference proteome</keyword>
<gene>
    <name evidence="1" type="ORF">MRB53_013239</name>
</gene>
<dbReference type="Proteomes" id="UP001234297">
    <property type="component" value="Chromosome 4"/>
</dbReference>